<gene>
    <name evidence="1" type="ORF">NNL22_00320</name>
</gene>
<reference evidence="1" key="1">
    <citation type="submission" date="2022-07" db="EMBL/GenBank/DDBJ databases">
        <title>Alkalimarinus sp. nov., isolated from gut of a Alitta virens.</title>
        <authorList>
            <person name="Yang A.I."/>
            <person name="Shin N.-R."/>
        </authorList>
    </citation>
    <scope>NUCLEOTIDE SEQUENCE</scope>
    <source>
        <strain evidence="1">FA028</strain>
    </source>
</reference>
<name>A0A9E8HIP3_9ALTE</name>
<dbReference type="KEGG" id="asem:NNL22_00320"/>
<accession>A0A9E8HIP3</accession>
<sequence length="114" mass="13151">MKQVTIASTIQEFMSFIELLDDAYWEAATLESKDLLYDIISIFSLEMSELNKLSIQDHHYPYEIITEGIRRVVPKIERLDEKKEDVIQRTQTLIDIKEVMSNVISILEGQTGGS</sequence>
<keyword evidence="2" id="KW-1185">Reference proteome</keyword>
<dbReference type="Proteomes" id="UP001164472">
    <property type="component" value="Chromosome"/>
</dbReference>
<dbReference type="EMBL" id="CP101527">
    <property type="protein sequence ID" value="UZW75085.1"/>
    <property type="molecule type" value="Genomic_DNA"/>
</dbReference>
<evidence type="ECO:0000313" key="1">
    <source>
        <dbReference type="EMBL" id="UZW75085.1"/>
    </source>
</evidence>
<protein>
    <submittedName>
        <fullName evidence="1">Uncharacterized protein</fullName>
    </submittedName>
</protein>
<dbReference type="AlphaFoldDB" id="A0A9E8HIP3"/>
<evidence type="ECO:0000313" key="2">
    <source>
        <dbReference type="Proteomes" id="UP001164472"/>
    </source>
</evidence>
<organism evidence="1 2">
    <name type="scientific">Alkalimarinus sediminis</name>
    <dbReference type="NCBI Taxonomy" id="1632866"/>
    <lineage>
        <taxon>Bacteria</taxon>
        <taxon>Pseudomonadati</taxon>
        <taxon>Pseudomonadota</taxon>
        <taxon>Gammaproteobacteria</taxon>
        <taxon>Alteromonadales</taxon>
        <taxon>Alteromonadaceae</taxon>
        <taxon>Alkalimarinus</taxon>
    </lineage>
</organism>
<proteinExistence type="predicted"/>
<dbReference type="RefSeq" id="WP_251813049.1">
    <property type="nucleotide sequence ID" value="NZ_CP101527.1"/>
</dbReference>